<dbReference type="Proteomes" id="UP000095601">
    <property type="component" value="Unassembled WGS sequence"/>
</dbReference>
<feature type="chain" id="PRO_5009186871" evidence="1">
    <location>
        <begin position="22"/>
        <end position="261"/>
    </location>
</feature>
<sequence length="261" mass="30181">MLKKFTFWLIPLLAIILQACAVDSVTTYHQDKTTSILMNINMKELLGMAKNMGGDSANSDNKFKNFELFPKNWKNMYEIMQEDSEKKGIAMTKDKDSIQLIKKMFVKSNFENNEMTGIAFKMDRLTPEEIKNFSRTSKKSNFISATSSDNTIWDGKTLTLDTEYFNPQTFSETLKKEMTLEAKTDSAKAEAESALAMMKMFNTKFNNKIKFETKIKSIQGKHDWVKKIDDYTIDMSFSFEELLDESLKLNEKDKKVIIITE</sequence>
<proteinExistence type="predicted"/>
<name>A0A1E5UBV9_9FLAO</name>
<dbReference type="OrthoDB" id="1241134at2"/>
<comment type="caution">
    <text evidence="2">The sequence shown here is derived from an EMBL/GenBank/DDBJ whole genome shotgun (WGS) entry which is preliminary data.</text>
</comment>
<dbReference type="STRING" id="237258.SAMN04489756_10569"/>
<dbReference type="EMBL" id="MKGI01000078">
    <property type="protein sequence ID" value="OEL10277.1"/>
    <property type="molecule type" value="Genomic_DNA"/>
</dbReference>
<dbReference type="AlphaFoldDB" id="A0A1E5UBV9"/>
<dbReference type="RefSeq" id="WP_069800314.1">
    <property type="nucleotide sequence ID" value="NZ_CP034157.1"/>
</dbReference>
<accession>A0A1E5UBV9</accession>
<evidence type="ECO:0000256" key="1">
    <source>
        <dbReference type="SAM" id="SignalP"/>
    </source>
</evidence>
<dbReference type="PROSITE" id="PS51257">
    <property type="entry name" value="PROKAR_LIPOPROTEIN"/>
    <property type="match status" value="1"/>
</dbReference>
<keyword evidence="2" id="KW-0449">Lipoprotein</keyword>
<evidence type="ECO:0000313" key="3">
    <source>
        <dbReference type="Proteomes" id="UP000095601"/>
    </source>
</evidence>
<evidence type="ECO:0000313" key="2">
    <source>
        <dbReference type="EMBL" id="OEL10277.1"/>
    </source>
</evidence>
<gene>
    <name evidence="2" type="ORF">BHF72_0641</name>
</gene>
<feature type="signal peptide" evidence="1">
    <location>
        <begin position="1"/>
        <end position="21"/>
    </location>
</feature>
<protein>
    <submittedName>
        <fullName evidence="2">Putative lipoprotein</fullName>
    </submittedName>
</protein>
<dbReference type="KEGG" id="cnr:EB819_10195"/>
<reference evidence="2 3" key="1">
    <citation type="submission" date="2016-09" db="EMBL/GenBank/DDBJ databases">
        <authorList>
            <person name="Capua I."/>
            <person name="De Benedictis P."/>
            <person name="Joannis T."/>
            <person name="Lombin L.H."/>
            <person name="Cattoli G."/>
        </authorList>
    </citation>
    <scope>NUCLEOTIDE SEQUENCE [LARGE SCALE GENOMIC DNA]</scope>
    <source>
        <strain evidence="2 3">NRS-1</strain>
    </source>
</reference>
<keyword evidence="3" id="KW-1185">Reference proteome</keyword>
<keyword evidence="1" id="KW-0732">Signal</keyword>
<organism evidence="2 3">
    <name type="scientific">Cloacibacterium normanense</name>
    <dbReference type="NCBI Taxonomy" id="237258"/>
    <lineage>
        <taxon>Bacteria</taxon>
        <taxon>Pseudomonadati</taxon>
        <taxon>Bacteroidota</taxon>
        <taxon>Flavobacteriia</taxon>
        <taxon>Flavobacteriales</taxon>
        <taxon>Weeksellaceae</taxon>
    </lineage>
</organism>